<evidence type="ECO:0000313" key="17">
    <source>
        <dbReference type="Proteomes" id="UP000078558"/>
    </source>
</evidence>
<reference evidence="15 17" key="1">
    <citation type="submission" date="2016-06" db="EMBL/GenBank/DDBJ databases">
        <authorList>
            <person name="Kjaerup R.B."/>
            <person name="Dalgaard T.S."/>
            <person name="Juul-Madsen H.R."/>
        </authorList>
    </citation>
    <scope>NUCLEOTIDE SEQUENCE [LARGE SCALE GENOMIC DNA]</scope>
    <source>
        <strain evidence="15">Orrdi1</strain>
    </source>
</reference>
<dbReference type="Gene3D" id="3.40.50.10840">
    <property type="entry name" value="Putative sugar-binding, N-terminal domain"/>
    <property type="match status" value="1"/>
</dbReference>
<dbReference type="AlphaFoldDB" id="A0A1C3K4J5"/>
<dbReference type="InterPro" id="IPR050007">
    <property type="entry name" value="OtnK"/>
</dbReference>
<keyword evidence="6" id="KW-0119">Carbohydrate metabolism</keyword>
<dbReference type="InterPro" id="IPR042213">
    <property type="entry name" value="NBD_C_sf"/>
</dbReference>
<organism evidence="15 17">
    <name type="scientific">Orrella dioscoreae</name>
    <dbReference type="NCBI Taxonomy" id="1851544"/>
    <lineage>
        <taxon>Bacteria</taxon>
        <taxon>Pseudomonadati</taxon>
        <taxon>Pseudomonadota</taxon>
        <taxon>Betaproteobacteria</taxon>
        <taxon>Burkholderiales</taxon>
        <taxon>Alcaligenaceae</taxon>
        <taxon>Orrella</taxon>
    </lineage>
</organism>
<evidence type="ECO:0000256" key="11">
    <source>
        <dbReference type="ARBA" id="ARBA00039461"/>
    </source>
</evidence>
<dbReference type="Proteomes" id="UP000078558">
    <property type="component" value="Chromosome I"/>
</dbReference>
<comment type="similarity">
    <text evidence="1">Belongs to the four-carbon acid sugar kinase family.</text>
</comment>
<keyword evidence="3" id="KW-0547">Nucleotide-binding</keyword>
<dbReference type="Gene3D" id="3.40.980.20">
    <property type="entry name" value="Four-carbon acid sugar kinase, nucleotide binding domain"/>
    <property type="match status" value="1"/>
</dbReference>
<dbReference type="KEGG" id="odi:ODI_R0406"/>
<evidence type="ECO:0000313" key="16">
    <source>
        <dbReference type="EMBL" id="SOE46677.1"/>
    </source>
</evidence>
<dbReference type="GO" id="GO:0005524">
    <property type="term" value="F:ATP binding"/>
    <property type="evidence" value="ECO:0007669"/>
    <property type="project" value="UniProtKB-KW"/>
</dbReference>
<dbReference type="Pfam" id="PF07005">
    <property type="entry name" value="SBD_N"/>
    <property type="match status" value="1"/>
</dbReference>
<dbReference type="SUPFAM" id="SSF142764">
    <property type="entry name" value="YgbK-like"/>
    <property type="match status" value="1"/>
</dbReference>
<name>A0A1C3K4J5_9BURK</name>
<protein>
    <recommendedName>
        <fullName evidence="11">3-oxo-tetronate kinase</fullName>
        <ecNumber evidence="10">2.7.1.217</ecNumber>
    </recommendedName>
    <alternativeName>
        <fullName evidence="12">3-dehydrotetronate 4-kinase</fullName>
    </alternativeName>
</protein>
<feature type="domain" description="Four-carbon acid sugar kinase nucleotide binding" evidence="14">
    <location>
        <begin position="253"/>
        <end position="411"/>
    </location>
</feature>
<dbReference type="InterPro" id="IPR031475">
    <property type="entry name" value="NBD_C"/>
</dbReference>
<feature type="domain" description="Four-carbon acid sugar kinase N-terminal" evidence="13">
    <location>
        <begin position="3"/>
        <end position="227"/>
    </location>
</feature>
<evidence type="ECO:0000259" key="13">
    <source>
        <dbReference type="Pfam" id="PF07005"/>
    </source>
</evidence>
<gene>
    <name evidence="15" type="ORF">ODI_04204</name>
    <name evidence="16" type="ORF">ODI_R0406</name>
</gene>
<evidence type="ECO:0000256" key="8">
    <source>
        <dbReference type="ARBA" id="ARBA00036346"/>
    </source>
</evidence>
<keyword evidence="4" id="KW-0418">Kinase</keyword>
<evidence type="ECO:0000256" key="4">
    <source>
        <dbReference type="ARBA" id="ARBA00022777"/>
    </source>
</evidence>
<dbReference type="EMBL" id="FLRC01000033">
    <property type="protein sequence ID" value="SBT26431.1"/>
    <property type="molecule type" value="Genomic_DNA"/>
</dbReference>
<dbReference type="OrthoDB" id="191465at2"/>
<dbReference type="NCBIfam" id="NF043035">
    <property type="entry name" value="OxoTetrKin"/>
    <property type="match status" value="1"/>
</dbReference>
<evidence type="ECO:0000256" key="1">
    <source>
        <dbReference type="ARBA" id="ARBA00005715"/>
    </source>
</evidence>
<evidence type="ECO:0000256" key="12">
    <source>
        <dbReference type="ARBA" id="ARBA00041377"/>
    </source>
</evidence>
<dbReference type="Pfam" id="PF17042">
    <property type="entry name" value="NBD_C"/>
    <property type="match status" value="1"/>
</dbReference>
<evidence type="ECO:0000256" key="3">
    <source>
        <dbReference type="ARBA" id="ARBA00022741"/>
    </source>
</evidence>
<dbReference type="EC" id="2.7.1.217" evidence="10"/>
<evidence type="ECO:0000256" key="10">
    <source>
        <dbReference type="ARBA" id="ARBA00039095"/>
    </source>
</evidence>
<keyword evidence="17" id="KW-1185">Reference proteome</keyword>
<dbReference type="InterPro" id="IPR010737">
    <property type="entry name" value="4-carb_acid_sugar_kinase_N"/>
</dbReference>
<comment type="catalytic activity">
    <reaction evidence="8">
        <text>3-dehydro-D-erythronate + ATP = 3-dehydro-4-O-phospho-D-erythronate + ADP + H(+)</text>
        <dbReference type="Rhea" id="RHEA:52556"/>
        <dbReference type="ChEBI" id="CHEBI:15378"/>
        <dbReference type="ChEBI" id="CHEBI:30616"/>
        <dbReference type="ChEBI" id="CHEBI:57958"/>
        <dbReference type="ChEBI" id="CHEBI:136593"/>
        <dbReference type="ChEBI" id="CHEBI:456216"/>
        <dbReference type="EC" id="2.7.1.217"/>
    </reaction>
</comment>
<evidence type="ECO:0000259" key="14">
    <source>
        <dbReference type="Pfam" id="PF17042"/>
    </source>
</evidence>
<comment type="catalytic activity">
    <reaction evidence="7">
        <text>3-dehydro-L-erythronate + ATP = 3-dehydro-4-O-phospho-L-erythronate + ADP + H(+)</text>
        <dbReference type="Rhea" id="RHEA:52552"/>
        <dbReference type="ChEBI" id="CHEBI:15378"/>
        <dbReference type="ChEBI" id="CHEBI:30616"/>
        <dbReference type="ChEBI" id="CHEBI:136592"/>
        <dbReference type="ChEBI" id="CHEBI:136670"/>
        <dbReference type="ChEBI" id="CHEBI:456216"/>
        <dbReference type="EC" id="2.7.1.217"/>
    </reaction>
</comment>
<comment type="function">
    <text evidence="9">Catalyzes the ATP-dependent phosphorylation of 3-oxo-tetronate to 3-oxo-tetronate 4-phosphate.</text>
</comment>
<evidence type="ECO:0000256" key="5">
    <source>
        <dbReference type="ARBA" id="ARBA00022840"/>
    </source>
</evidence>
<dbReference type="EMBL" id="LT907988">
    <property type="protein sequence ID" value="SOE46677.1"/>
    <property type="molecule type" value="Genomic_DNA"/>
</dbReference>
<accession>A0A1C3K4J5</accession>
<keyword evidence="5" id="KW-0067">ATP-binding</keyword>
<evidence type="ECO:0000256" key="9">
    <source>
        <dbReference type="ARBA" id="ARBA00037335"/>
    </source>
</evidence>
<sequence>MLLGCIADDFTGASDLANTLARAGMATTQFVGVPPDASPDTCEAGVVALKTRSIPADEAVAQSLAALRWLRAQGCRQFLFKYCSTFDSTPAGNIGPVALALLDALNAPGAFVCPVFPATGRTLYMGHLFVGDRLLSESGMQRHPLTPMTDPDIRRWLGRQIEGEAGLVRHDAVRRGSAAIGEAWRDEVAAGRRLVVVDAITDDDLRAIGHAARGHALITGGSGIALGLPENFRAQGLLSGERLAFEPLLGPAAVLSGSCSSMSLRQVDDYRQDHPSLAVSPDALLSGTLTVETALAFARKHLADAPLIYSSADPDSVARAQAAHGRDRAAQAVEAFFGELAAQLIQAGVTRLAVGGGETSGAVVGALSLRQLAIGPEIDPGVPVLSACPALAGPQGIRLALKSGNFGTPDFYRKALRQMSHAAPHP</sequence>
<evidence type="ECO:0000256" key="2">
    <source>
        <dbReference type="ARBA" id="ARBA00022679"/>
    </source>
</evidence>
<dbReference type="GO" id="GO:0016301">
    <property type="term" value="F:kinase activity"/>
    <property type="evidence" value="ECO:0007669"/>
    <property type="project" value="UniProtKB-KW"/>
</dbReference>
<dbReference type="STRING" id="1851544.ODI_04204"/>
<keyword evidence="2" id="KW-0808">Transferase</keyword>
<reference evidence="16 17" key="2">
    <citation type="submission" date="2017-08" db="EMBL/GenBank/DDBJ databases">
        <authorList>
            <person name="de Groot N.N."/>
        </authorList>
    </citation>
    <scope>NUCLEOTIDE SEQUENCE [LARGE SCALE GENOMIC DNA]</scope>
    <source>
        <strain evidence="16">Orrdi1</strain>
    </source>
</reference>
<dbReference type="RefSeq" id="WP_067756161.1">
    <property type="nucleotide sequence ID" value="NZ_LT907988.1"/>
</dbReference>
<evidence type="ECO:0000256" key="7">
    <source>
        <dbReference type="ARBA" id="ARBA00035898"/>
    </source>
</evidence>
<proteinExistence type="inferred from homology"/>
<dbReference type="InterPro" id="IPR037051">
    <property type="entry name" value="4-carb_acid_sugar_kinase_N_sf"/>
</dbReference>
<evidence type="ECO:0000256" key="6">
    <source>
        <dbReference type="ARBA" id="ARBA00023277"/>
    </source>
</evidence>
<evidence type="ECO:0000313" key="15">
    <source>
        <dbReference type="EMBL" id="SBT26431.1"/>
    </source>
</evidence>